<protein>
    <submittedName>
        <fullName evidence="2">Uncharacterized protein</fullName>
    </submittedName>
</protein>
<evidence type="ECO:0000256" key="1">
    <source>
        <dbReference type="SAM" id="MobiDB-lite"/>
    </source>
</evidence>
<dbReference type="Proteomes" id="UP000469452">
    <property type="component" value="Unassembled WGS sequence"/>
</dbReference>
<name>A0A6A5AFJ0_APHAT</name>
<evidence type="ECO:0000313" key="2">
    <source>
        <dbReference type="EMBL" id="KAF0754036.1"/>
    </source>
</evidence>
<feature type="region of interest" description="Disordered" evidence="1">
    <location>
        <begin position="196"/>
        <end position="253"/>
    </location>
</feature>
<comment type="caution">
    <text evidence="2">The sequence shown here is derived from an EMBL/GenBank/DDBJ whole genome shotgun (WGS) entry which is preliminary data.</text>
</comment>
<feature type="compositionally biased region" description="Low complexity" evidence="1">
    <location>
        <begin position="196"/>
        <end position="205"/>
    </location>
</feature>
<accession>A0A6A5AFJ0</accession>
<dbReference type="EMBL" id="VJMI01010999">
    <property type="protein sequence ID" value="KAF0754036.1"/>
    <property type="molecule type" value="Genomic_DNA"/>
</dbReference>
<dbReference type="AlphaFoldDB" id="A0A6A5AFJ0"/>
<evidence type="ECO:0000313" key="3">
    <source>
        <dbReference type="Proteomes" id="UP000469452"/>
    </source>
</evidence>
<reference evidence="2 3" key="1">
    <citation type="submission" date="2019-06" db="EMBL/GenBank/DDBJ databases">
        <title>Genomics analysis of Aphanomyces spp. identifies a new class of oomycete effector associated with host adaptation.</title>
        <authorList>
            <person name="Gaulin E."/>
        </authorList>
    </citation>
    <scope>NUCLEOTIDE SEQUENCE [LARGE SCALE GENOMIC DNA]</scope>
    <source>
        <strain evidence="2 3">E</strain>
    </source>
</reference>
<proteinExistence type="predicted"/>
<sequence length="253" mass="28932">MRLLCTIQFILLPARRWVDEYADDTVSVDPFVLFERYSKHFATDPPLSAHFSAVPFFSSPLSSDPTNAVQRDAKEFQRHMDEFLVHRKGPLVHEVSVVYVLTCFGSIITFLQLIQNMSSITVSMCRVIRFLNAVEDHLYPSNDAEMMAFPPGTTATPYRVSRRSVQRPMDCSSATWRTLHQCLQAAVEDMVPTQIQVQQPQEQVQQPPPQVQQPQDQIAASPDAPRAAGKRRLRTLDDDDDEEEHDMVKREKM</sequence>
<feature type="non-terminal residue" evidence="2">
    <location>
        <position position="253"/>
    </location>
</feature>
<dbReference type="VEuPathDB" id="FungiDB:H257_07404"/>
<organism evidence="2 3">
    <name type="scientific">Aphanomyces astaci</name>
    <name type="common">Crayfish plague agent</name>
    <dbReference type="NCBI Taxonomy" id="112090"/>
    <lineage>
        <taxon>Eukaryota</taxon>
        <taxon>Sar</taxon>
        <taxon>Stramenopiles</taxon>
        <taxon>Oomycota</taxon>
        <taxon>Saprolegniomycetes</taxon>
        <taxon>Saprolegniales</taxon>
        <taxon>Verrucalvaceae</taxon>
        <taxon>Aphanomyces</taxon>
    </lineage>
</organism>
<gene>
    <name evidence="2" type="ORF">AaE_005484</name>
</gene>